<comment type="subcellular location">
    <subcellularLocation>
        <location evidence="1">Cell membrane</location>
        <topology evidence="1">Multi-pass membrane protein</topology>
    </subcellularLocation>
</comment>
<dbReference type="InterPro" id="IPR011701">
    <property type="entry name" value="MFS"/>
</dbReference>
<dbReference type="Proteomes" id="UP000198752">
    <property type="component" value="Unassembled WGS sequence"/>
</dbReference>
<feature type="domain" description="Major facilitator superfamily (MFS) profile" evidence="9">
    <location>
        <begin position="14"/>
        <end position="394"/>
    </location>
</feature>
<dbReference type="STRING" id="269670.SAMN02982927_01480"/>
<feature type="transmembrane region" description="Helical" evidence="8">
    <location>
        <begin position="134"/>
        <end position="157"/>
    </location>
</feature>
<evidence type="ECO:0000256" key="8">
    <source>
        <dbReference type="SAM" id="Phobius"/>
    </source>
</evidence>
<feature type="transmembrane region" description="Helical" evidence="8">
    <location>
        <begin position="80"/>
        <end position="100"/>
    </location>
</feature>
<feature type="transmembrane region" description="Helical" evidence="8">
    <location>
        <begin position="163"/>
        <end position="188"/>
    </location>
</feature>
<evidence type="ECO:0000256" key="5">
    <source>
        <dbReference type="ARBA" id="ARBA00022692"/>
    </source>
</evidence>
<feature type="transmembrane region" description="Helical" evidence="8">
    <location>
        <begin position="106"/>
        <end position="127"/>
    </location>
</feature>
<dbReference type="PANTHER" id="PTHR43271:SF1">
    <property type="entry name" value="INNER MEMBRANE TRANSPORT PROTEIN YNFM"/>
    <property type="match status" value="1"/>
</dbReference>
<keyword evidence="6 8" id="KW-1133">Transmembrane helix</keyword>
<name>A0A1I2RDU3_9BACL</name>
<feature type="transmembrane region" description="Helical" evidence="8">
    <location>
        <begin position="47"/>
        <end position="68"/>
    </location>
</feature>
<feature type="transmembrane region" description="Helical" evidence="8">
    <location>
        <begin position="283"/>
        <end position="304"/>
    </location>
</feature>
<keyword evidence="5 8" id="KW-0812">Transmembrane</keyword>
<evidence type="ECO:0000256" key="1">
    <source>
        <dbReference type="ARBA" id="ARBA00004651"/>
    </source>
</evidence>
<evidence type="ECO:0000259" key="9">
    <source>
        <dbReference type="PROSITE" id="PS50850"/>
    </source>
</evidence>
<evidence type="ECO:0000256" key="4">
    <source>
        <dbReference type="ARBA" id="ARBA00022475"/>
    </source>
</evidence>
<sequence length="418" mass="45463">MNYISPESKAFKKTLVALFLGSFIMFADLYCTQPVIAVIAAQFHVPPAAASLTLSAATGALAIFLLFVSFTSGMYDRKKVMALALVTSAFLSVVVGFIHYLPLLIAVRFIQGALLAGYPSIAMAYINEEFDKKVLGYVIGIYVSGNSLGGLAGRLIVGSLSDAFSWNVAIAILGVLNLVMCTLFILLLPKSKHFDAKRGSMRRTTAGFLENIESPALVFLYLIGFILMGSFVTVYNYFGIPLMEPPYNLSQTLVGFVFIIFLVGTFSSTWMGRLSDHTSRSGVIALCLIMMTCGLIITMSSFLILKIFGLAMFTFGFFGGHSVASSWVGILANRREKAQSSSLYLLFYYVGSSVVGPVGGLFLESFGWAGVVVSISVLSLIGLLLCAYVRRLVANGACHRFRHNHHMHHHQKVAGQHI</sequence>
<keyword evidence="7 8" id="KW-0472">Membrane</keyword>
<dbReference type="PANTHER" id="PTHR43271">
    <property type="entry name" value="BLL2771 PROTEIN"/>
    <property type="match status" value="1"/>
</dbReference>
<evidence type="ECO:0000256" key="7">
    <source>
        <dbReference type="ARBA" id="ARBA00023136"/>
    </source>
</evidence>
<keyword evidence="11" id="KW-1185">Reference proteome</keyword>
<dbReference type="GO" id="GO:0022857">
    <property type="term" value="F:transmembrane transporter activity"/>
    <property type="evidence" value="ECO:0007669"/>
    <property type="project" value="InterPro"/>
</dbReference>
<dbReference type="OrthoDB" id="63984at2"/>
<feature type="transmembrane region" description="Helical" evidence="8">
    <location>
        <begin position="368"/>
        <end position="389"/>
    </location>
</feature>
<reference evidence="11" key="1">
    <citation type="submission" date="2016-10" db="EMBL/GenBank/DDBJ databases">
        <authorList>
            <person name="Varghese N."/>
            <person name="Submissions S."/>
        </authorList>
    </citation>
    <scope>NUCLEOTIDE SEQUENCE [LARGE SCALE GENOMIC DNA]</scope>
    <source>
        <strain evidence="11">ATCC 700379</strain>
    </source>
</reference>
<dbReference type="CDD" id="cd17324">
    <property type="entry name" value="MFS_NepI_like"/>
    <property type="match status" value="1"/>
</dbReference>
<feature type="transmembrane region" description="Helical" evidence="8">
    <location>
        <begin position="343"/>
        <end position="362"/>
    </location>
</feature>
<keyword evidence="3" id="KW-0813">Transport</keyword>
<evidence type="ECO:0000256" key="6">
    <source>
        <dbReference type="ARBA" id="ARBA00022989"/>
    </source>
</evidence>
<protein>
    <submittedName>
        <fullName evidence="10">MFS transporter, YNFM family, putative membrane transport protein</fullName>
    </submittedName>
</protein>
<feature type="transmembrane region" description="Helical" evidence="8">
    <location>
        <begin position="218"/>
        <end position="238"/>
    </location>
</feature>
<comment type="similarity">
    <text evidence="2">Belongs to the major facilitator superfamily.</text>
</comment>
<proteinExistence type="inferred from homology"/>
<gene>
    <name evidence="10" type="ORF">SAMN02982927_01480</name>
</gene>
<feature type="transmembrane region" description="Helical" evidence="8">
    <location>
        <begin position="250"/>
        <end position="271"/>
    </location>
</feature>
<organism evidence="10 11">
    <name type="scientific">Sporolactobacillus nakayamae</name>
    <dbReference type="NCBI Taxonomy" id="269670"/>
    <lineage>
        <taxon>Bacteria</taxon>
        <taxon>Bacillati</taxon>
        <taxon>Bacillota</taxon>
        <taxon>Bacilli</taxon>
        <taxon>Bacillales</taxon>
        <taxon>Sporolactobacillaceae</taxon>
        <taxon>Sporolactobacillus</taxon>
    </lineage>
</organism>
<dbReference type="GO" id="GO:0005886">
    <property type="term" value="C:plasma membrane"/>
    <property type="evidence" value="ECO:0007669"/>
    <property type="project" value="UniProtKB-SubCell"/>
</dbReference>
<keyword evidence="4" id="KW-1003">Cell membrane</keyword>
<evidence type="ECO:0000256" key="3">
    <source>
        <dbReference type="ARBA" id="ARBA00022448"/>
    </source>
</evidence>
<evidence type="ECO:0000313" key="10">
    <source>
        <dbReference type="EMBL" id="SFG36787.1"/>
    </source>
</evidence>
<accession>A0A1I2RDU3</accession>
<dbReference type="Gene3D" id="1.20.1250.20">
    <property type="entry name" value="MFS general substrate transporter like domains"/>
    <property type="match status" value="1"/>
</dbReference>
<dbReference type="AlphaFoldDB" id="A0A1I2RDU3"/>
<dbReference type="RefSeq" id="WP_093671817.1">
    <property type="nucleotide sequence ID" value="NZ_FOOY01000009.1"/>
</dbReference>
<dbReference type="PROSITE" id="PS50850">
    <property type="entry name" value="MFS"/>
    <property type="match status" value="1"/>
</dbReference>
<dbReference type="InterPro" id="IPR036259">
    <property type="entry name" value="MFS_trans_sf"/>
</dbReference>
<dbReference type="Pfam" id="PF07690">
    <property type="entry name" value="MFS_1"/>
    <property type="match status" value="1"/>
</dbReference>
<feature type="transmembrane region" description="Helical" evidence="8">
    <location>
        <begin position="310"/>
        <end position="331"/>
    </location>
</feature>
<dbReference type="InterPro" id="IPR020846">
    <property type="entry name" value="MFS_dom"/>
</dbReference>
<evidence type="ECO:0000256" key="2">
    <source>
        <dbReference type="ARBA" id="ARBA00008335"/>
    </source>
</evidence>
<dbReference type="EMBL" id="FOOY01000009">
    <property type="protein sequence ID" value="SFG36787.1"/>
    <property type="molecule type" value="Genomic_DNA"/>
</dbReference>
<dbReference type="SUPFAM" id="SSF103473">
    <property type="entry name" value="MFS general substrate transporter"/>
    <property type="match status" value="1"/>
</dbReference>
<evidence type="ECO:0000313" key="11">
    <source>
        <dbReference type="Proteomes" id="UP000198752"/>
    </source>
</evidence>